<dbReference type="Gene3D" id="3.30.160.20">
    <property type="match status" value="3"/>
</dbReference>
<gene>
    <name evidence="6" type="ORF">OIU85_004698</name>
</gene>
<dbReference type="PANTHER" id="PTHR46031:SF16">
    <property type="entry name" value="DOUBLE-STRANDED RNA-BINDING PROTEIN 4"/>
    <property type="match status" value="1"/>
</dbReference>
<dbReference type="PROSITE" id="PS50137">
    <property type="entry name" value="DS_RBD"/>
    <property type="match status" value="3"/>
</dbReference>
<proteinExistence type="predicted"/>
<evidence type="ECO:0000256" key="4">
    <source>
        <dbReference type="SAM" id="MobiDB-lite"/>
    </source>
</evidence>
<feature type="region of interest" description="Disordered" evidence="4">
    <location>
        <begin position="486"/>
        <end position="526"/>
    </location>
</feature>
<organism evidence="6 7">
    <name type="scientific">Salix viminalis</name>
    <name type="common">Common osier</name>
    <name type="synonym">Basket willow</name>
    <dbReference type="NCBI Taxonomy" id="40686"/>
    <lineage>
        <taxon>Eukaryota</taxon>
        <taxon>Viridiplantae</taxon>
        <taxon>Streptophyta</taxon>
        <taxon>Embryophyta</taxon>
        <taxon>Tracheophyta</taxon>
        <taxon>Spermatophyta</taxon>
        <taxon>Magnoliopsida</taxon>
        <taxon>eudicotyledons</taxon>
        <taxon>Gunneridae</taxon>
        <taxon>Pentapetalae</taxon>
        <taxon>rosids</taxon>
        <taxon>fabids</taxon>
        <taxon>Malpighiales</taxon>
        <taxon>Salicaceae</taxon>
        <taxon>Saliceae</taxon>
        <taxon>Salix</taxon>
    </lineage>
</organism>
<dbReference type="Proteomes" id="UP001151529">
    <property type="component" value="Chromosome 13"/>
</dbReference>
<reference evidence="6" key="1">
    <citation type="submission" date="2022-11" db="EMBL/GenBank/DDBJ databases">
        <authorList>
            <person name="Hyden B.L."/>
            <person name="Feng K."/>
            <person name="Yates T."/>
            <person name="Jawdy S."/>
            <person name="Smart L.B."/>
            <person name="Muchero W."/>
        </authorList>
    </citation>
    <scope>NUCLEOTIDE SEQUENCE</scope>
    <source>
        <tissue evidence="6">Shoot tip</tissue>
    </source>
</reference>
<feature type="compositionally biased region" description="Low complexity" evidence="4">
    <location>
        <begin position="610"/>
        <end position="619"/>
    </location>
</feature>
<protein>
    <recommendedName>
        <fullName evidence="5">DRBM domain-containing protein</fullName>
    </recommendedName>
</protein>
<dbReference type="PANTHER" id="PTHR46031">
    <property type="match status" value="1"/>
</dbReference>
<dbReference type="Pfam" id="PF00035">
    <property type="entry name" value="dsrm"/>
    <property type="match status" value="3"/>
</dbReference>
<accession>A0A9Q0SXQ1</accession>
<feature type="domain" description="DRBM" evidence="5">
    <location>
        <begin position="267"/>
        <end position="336"/>
    </location>
</feature>
<dbReference type="SUPFAM" id="SSF54768">
    <property type="entry name" value="dsRNA-binding domain-like"/>
    <property type="match status" value="3"/>
</dbReference>
<evidence type="ECO:0000259" key="5">
    <source>
        <dbReference type="PROSITE" id="PS50137"/>
    </source>
</evidence>
<keyword evidence="7" id="KW-1185">Reference proteome</keyword>
<feature type="domain" description="DRBM" evidence="5">
    <location>
        <begin position="1"/>
        <end position="70"/>
    </location>
</feature>
<sequence length="640" mass="67821">MYKSKLQELCQQRSWELPTYESSRQGQAHNPRFLATVTVNDVSFHSPSPSNTSKKAQNDAAKLAFEHFSNSRRSPSLSGSFSERAGAITCLPPGGALQLNAQNANQTSQINEAVAVAKTGESFGGSFSERTGAITCLPPGGALQLNTQNANQTSQIDEAVAVAKTGESFGGSFSERAGAISCLSPGGTLQLNTQNANQTSQINEVVAVAKSGESFGGSLSVSTEVNSHLSLRGSMQLNTQNANQTPQVNEAMTVARNDDRSGDMQHLFKSQLQTYAQKRNFALPVYSCERVGPSHASRFTCKVTVNGHTFESLESFPTLNKAEHAAAKAALMSLLPNGVDEDGFGYKNLLQELAQREGCGLPTYSTNKSGEAHIPTFTSTVEIEGEIFTGQGAKTKKQAEMSAAKTAYTALKQRNSNQSPAFLSPACQFQEAPRSSTLLAPAFQAHEAVQSTTCLSPAHQGHKAQQFSTPSLLADLTDFLQKNIQPKLPVPCEQDEKDRGPMGVHDTLSTEEGDGHPDNSMTPDTNLHTVAIGVSSDHPFIASSGKYSGSAVTNIASSSGAAISSSTKHDQASSSLPPDSSPRSAASSSIEHLVGRGTSSHSRNIIHPRGTTVTYPPGTTVLPISDDNWVAVKIPPQPSQ</sequence>
<feature type="compositionally biased region" description="Low complexity" evidence="4">
    <location>
        <begin position="563"/>
        <end position="589"/>
    </location>
</feature>
<keyword evidence="1" id="KW-0677">Repeat</keyword>
<dbReference type="OrthoDB" id="5988181at2759"/>
<dbReference type="InterPro" id="IPR014720">
    <property type="entry name" value="dsRBD_dom"/>
</dbReference>
<evidence type="ECO:0000256" key="3">
    <source>
        <dbReference type="PROSITE-ProRule" id="PRU00266"/>
    </source>
</evidence>
<dbReference type="EMBL" id="JAPFFL010000011">
    <property type="protein sequence ID" value="KAJ6693934.1"/>
    <property type="molecule type" value="Genomic_DNA"/>
</dbReference>
<evidence type="ECO:0000256" key="1">
    <source>
        <dbReference type="ARBA" id="ARBA00022737"/>
    </source>
</evidence>
<dbReference type="AlphaFoldDB" id="A0A9Q0SXQ1"/>
<dbReference type="SMART" id="SM00358">
    <property type="entry name" value="DSRM"/>
    <property type="match status" value="3"/>
</dbReference>
<evidence type="ECO:0000256" key="2">
    <source>
        <dbReference type="ARBA" id="ARBA00022884"/>
    </source>
</evidence>
<feature type="region of interest" description="Disordered" evidence="4">
    <location>
        <begin position="563"/>
        <end position="619"/>
    </location>
</feature>
<dbReference type="GO" id="GO:0003723">
    <property type="term" value="F:RNA binding"/>
    <property type="evidence" value="ECO:0007669"/>
    <property type="project" value="UniProtKB-UniRule"/>
</dbReference>
<name>A0A9Q0SXQ1_SALVM</name>
<evidence type="ECO:0000313" key="6">
    <source>
        <dbReference type="EMBL" id="KAJ6693934.1"/>
    </source>
</evidence>
<keyword evidence="2 3" id="KW-0694">RNA-binding</keyword>
<comment type="caution">
    <text evidence="6">The sequence shown here is derived from an EMBL/GenBank/DDBJ whole genome shotgun (WGS) entry which is preliminary data.</text>
</comment>
<evidence type="ECO:0000313" key="7">
    <source>
        <dbReference type="Proteomes" id="UP001151529"/>
    </source>
</evidence>
<feature type="domain" description="DRBM" evidence="5">
    <location>
        <begin position="345"/>
        <end position="413"/>
    </location>
</feature>
<reference evidence="6" key="2">
    <citation type="journal article" date="2023" name="Int. J. Mol. Sci.">
        <title>De Novo Assembly and Annotation of 11 Diverse Shrub Willow (Salix) Genomes Reveals Novel Gene Organization in Sex-Linked Regions.</title>
        <authorList>
            <person name="Hyden B."/>
            <person name="Feng K."/>
            <person name="Yates T.B."/>
            <person name="Jawdy S."/>
            <person name="Cereghino C."/>
            <person name="Smart L.B."/>
            <person name="Muchero W."/>
        </authorList>
    </citation>
    <scope>NUCLEOTIDE SEQUENCE [LARGE SCALE GENOMIC DNA]</scope>
    <source>
        <tissue evidence="6">Shoot tip</tissue>
    </source>
</reference>